<sequence>ERKSTAKVDFLKGIETDVQQQWEKMKIFEIDAPDPGSDAAKKGKFFCTFPYPYMNGKLHLGHTFTLAKFASGFQRLKGKNTLYPFAFHCTGMPIKACADKLKREMEQFGNPPRFPAVDENTQD</sequence>
<evidence type="ECO:0000313" key="11">
    <source>
        <dbReference type="Proteomes" id="UP000001593"/>
    </source>
</evidence>
<name>A7S765_NEMVE</name>
<dbReference type="Gene3D" id="3.40.50.620">
    <property type="entry name" value="HUPs"/>
    <property type="match status" value="1"/>
</dbReference>
<keyword evidence="4" id="KW-0547">Nucleotide-binding</keyword>
<keyword evidence="5" id="KW-0067">ATP-binding</keyword>
<feature type="non-terminal residue" evidence="10">
    <location>
        <position position="123"/>
    </location>
</feature>
<dbReference type="Proteomes" id="UP000001593">
    <property type="component" value="Unassembled WGS sequence"/>
</dbReference>
<keyword evidence="6" id="KW-0648">Protein biosynthesis</keyword>
<dbReference type="GO" id="GO:0006429">
    <property type="term" value="P:leucyl-tRNA aminoacylation"/>
    <property type="evidence" value="ECO:0007669"/>
    <property type="project" value="InterPro"/>
</dbReference>
<proteinExistence type="inferred from homology"/>
<keyword evidence="7" id="KW-0030">Aminoacyl-tRNA synthetase</keyword>
<evidence type="ECO:0000256" key="5">
    <source>
        <dbReference type="ARBA" id="ARBA00022840"/>
    </source>
</evidence>
<dbReference type="STRING" id="45351.A7S765"/>
<dbReference type="PROSITE" id="PS00178">
    <property type="entry name" value="AA_TRNA_LIGASE_I"/>
    <property type="match status" value="1"/>
</dbReference>
<dbReference type="OMA" id="AVDENTQ"/>
<comment type="similarity">
    <text evidence="1">Belongs to the class-I aminoacyl-tRNA synthetase family.</text>
</comment>
<dbReference type="FunFam" id="3.40.50.620:FF:000326">
    <property type="entry name" value="Leucine--tRNA ligase, cytoplasmic"/>
    <property type="match status" value="1"/>
</dbReference>
<evidence type="ECO:0000313" key="10">
    <source>
        <dbReference type="EMBL" id="EDO40440.1"/>
    </source>
</evidence>
<dbReference type="SUPFAM" id="SSF52374">
    <property type="entry name" value="Nucleotidylyl transferase"/>
    <property type="match status" value="1"/>
</dbReference>
<feature type="non-terminal residue" evidence="10">
    <location>
        <position position="1"/>
    </location>
</feature>
<dbReference type="InterPro" id="IPR014729">
    <property type="entry name" value="Rossmann-like_a/b/a_fold"/>
</dbReference>
<dbReference type="InterPro" id="IPR002300">
    <property type="entry name" value="aa-tRNA-synth_Ia"/>
</dbReference>
<gene>
    <name evidence="10" type="ORF">NEMVEDRAFT_v1g107088</name>
</gene>
<evidence type="ECO:0000256" key="3">
    <source>
        <dbReference type="ARBA" id="ARBA00022598"/>
    </source>
</evidence>
<reference evidence="10 11" key="1">
    <citation type="journal article" date="2007" name="Science">
        <title>Sea anemone genome reveals ancestral eumetazoan gene repertoire and genomic organization.</title>
        <authorList>
            <person name="Putnam N.H."/>
            <person name="Srivastava M."/>
            <person name="Hellsten U."/>
            <person name="Dirks B."/>
            <person name="Chapman J."/>
            <person name="Salamov A."/>
            <person name="Terry A."/>
            <person name="Shapiro H."/>
            <person name="Lindquist E."/>
            <person name="Kapitonov V.V."/>
            <person name="Jurka J."/>
            <person name="Genikhovich G."/>
            <person name="Grigoriev I.V."/>
            <person name="Lucas S.M."/>
            <person name="Steele R.E."/>
            <person name="Finnerty J.R."/>
            <person name="Technau U."/>
            <person name="Martindale M.Q."/>
            <person name="Rokhsar D.S."/>
        </authorList>
    </citation>
    <scope>NUCLEOTIDE SEQUENCE [LARGE SCALE GENOMIC DNA]</scope>
    <source>
        <strain evidence="11">CH2 X CH6</strain>
    </source>
</reference>
<dbReference type="InParanoid" id="A7S765"/>
<evidence type="ECO:0000256" key="4">
    <source>
        <dbReference type="ARBA" id="ARBA00022741"/>
    </source>
</evidence>
<dbReference type="AlphaFoldDB" id="A7S765"/>
<dbReference type="InterPro" id="IPR004493">
    <property type="entry name" value="Leu-tRNA-synth_Ia_arc/euk"/>
</dbReference>
<dbReference type="GO" id="GO:0004823">
    <property type="term" value="F:leucine-tRNA ligase activity"/>
    <property type="evidence" value="ECO:0007669"/>
    <property type="project" value="UniProtKB-EC"/>
</dbReference>
<dbReference type="EMBL" id="DS469591">
    <property type="protein sequence ID" value="EDO40440.1"/>
    <property type="molecule type" value="Genomic_DNA"/>
</dbReference>
<protein>
    <recommendedName>
        <fullName evidence="2">leucine--tRNA ligase</fullName>
        <ecNumber evidence="2">6.1.1.4</ecNumber>
    </recommendedName>
    <alternativeName>
        <fullName evidence="8">Leucyl-tRNA synthetase</fullName>
    </alternativeName>
</protein>
<dbReference type="PANTHER" id="PTHR45794:SF1">
    <property type="entry name" value="LEUCINE--TRNA LIGASE, CYTOPLASMIC"/>
    <property type="match status" value="1"/>
</dbReference>
<dbReference type="eggNOG" id="KOG0437">
    <property type="taxonomic scope" value="Eukaryota"/>
</dbReference>
<evidence type="ECO:0000256" key="1">
    <source>
        <dbReference type="ARBA" id="ARBA00005594"/>
    </source>
</evidence>
<dbReference type="GO" id="GO:0005524">
    <property type="term" value="F:ATP binding"/>
    <property type="evidence" value="ECO:0007669"/>
    <property type="project" value="UniProtKB-KW"/>
</dbReference>
<dbReference type="EC" id="6.1.1.4" evidence="2"/>
<dbReference type="HOGENOM" id="CLU_139840_0_0_1"/>
<evidence type="ECO:0000256" key="7">
    <source>
        <dbReference type="ARBA" id="ARBA00023146"/>
    </source>
</evidence>
<dbReference type="PhylomeDB" id="A7S765"/>
<accession>A7S765</accession>
<evidence type="ECO:0000256" key="2">
    <source>
        <dbReference type="ARBA" id="ARBA00013164"/>
    </source>
</evidence>
<keyword evidence="3" id="KW-0436">Ligase</keyword>
<evidence type="ECO:0000259" key="9">
    <source>
        <dbReference type="Pfam" id="PF00133"/>
    </source>
</evidence>
<keyword evidence="11" id="KW-1185">Reference proteome</keyword>
<evidence type="ECO:0000256" key="6">
    <source>
        <dbReference type="ARBA" id="ARBA00022917"/>
    </source>
</evidence>
<dbReference type="InterPro" id="IPR001412">
    <property type="entry name" value="aa-tRNA-synth_I_CS"/>
</dbReference>
<dbReference type="PANTHER" id="PTHR45794">
    <property type="entry name" value="LEUCYL-TRNA SYNTHETASE"/>
    <property type="match status" value="1"/>
</dbReference>
<feature type="domain" description="Aminoacyl-tRNA synthetase class Ia" evidence="9">
    <location>
        <begin position="18"/>
        <end position="100"/>
    </location>
</feature>
<organism evidence="10 11">
    <name type="scientific">Nematostella vectensis</name>
    <name type="common">Starlet sea anemone</name>
    <dbReference type="NCBI Taxonomy" id="45351"/>
    <lineage>
        <taxon>Eukaryota</taxon>
        <taxon>Metazoa</taxon>
        <taxon>Cnidaria</taxon>
        <taxon>Anthozoa</taxon>
        <taxon>Hexacorallia</taxon>
        <taxon>Actiniaria</taxon>
        <taxon>Edwardsiidae</taxon>
        <taxon>Nematostella</taxon>
    </lineage>
</organism>
<evidence type="ECO:0000256" key="8">
    <source>
        <dbReference type="ARBA" id="ARBA00030520"/>
    </source>
</evidence>
<dbReference type="Pfam" id="PF00133">
    <property type="entry name" value="tRNA-synt_1"/>
    <property type="match status" value="1"/>
</dbReference>